<protein>
    <submittedName>
        <fullName evidence="2">Uncharacterized protein</fullName>
    </submittedName>
</protein>
<reference evidence="2" key="1">
    <citation type="submission" date="2021-01" db="EMBL/GenBank/DDBJ databases">
        <authorList>
            <person name="Kaushik A."/>
        </authorList>
    </citation>
    <scope>NUCLEOTIDE SEQUENCE</scope>
    <source>
        <strain evidence="2">AG3-1AP</strain>
    </source>
</reference>
<dbReference type="EMBL" id="CAJMWV010004011">
    <property type="protein sequence ID" value="CAE6492029.1"/>
    <property type="molecule type" value="Genomic_DNA"/>
</dbReference>
<evidence type="ECO:0000313" key="3">
    <source>
        <dbReference type="Proteomes" id="UP000663831"/>
    </source>
</evidence>
<evidence type="ECO:0000256" key="1">
    <source>
        <dbReference type="SAM" id="MobiDB-lite"/>
    </source>
</evidence>
<feature type="compositionally biased region" description="Polar residues" evidence="1">
    <location>
        <begin position="341"/>
        <end position="350"/>
    </location>
</feature>
<sequence length="509" mass="55246">KKAKSGLKLLERGGNPEQHFAKLRAVTSNLIVPDPPTRKTSSKATPFVSLKHAQLDARGPVLVHAVTGAENNPIHSNSSVLPHVIDKPNKPTKQSRLPELVEAAVRNIESLDAKRAHINSIDARSLAGLDISSRKRKYGITLDGQGQVASKPFYYPIEARPRAFAVSPSPEPPIIVDTCAEQVEDMLSFGTQSDKQSTNGTQASTIHSNGQTWDEQTAERSQTATDALPISTISVEPQSSTKEIDIPPTLYEDAFRAAARTLKLQDALLGAQSNVTLTPWLASSSKNDREIRTFNLFAPAEVNVLDGIPPDPEPRMAVTFQRDHSLKIVLSGAPDEENRLNIGNQTGDNSRQGHDRQPENNKASDLPDRSHRKLGMDPSKGTKPPPTQIKPAGEIQTNPGRGSMALSPLDRYVLRSHPSHSRRTSDQVKLSPDHSNAHGKANDREPTGTTRSVPKLDSTRVAWEFASAESSPTSSQEIEVSLTTGEGNSRTIGLQLFDDHSQANVEADA</sequence>
<feature type="compositionally biased region" description="Basic and acidic residues" evidence="1">
    <location>
        <begin position="423"/>
        <end position="446"/>
    </location>
</feature>
<dbReference type="AlphaFoldDB" id="A0A8H3CQW2"/>
<gene>
    <name evidence="2" type="ORF">RDB_LOCUS109927</name>
</gene>
<feature type="region of interest" description="Disordered" evidence="1">
    <location>
        <begin position="191"/>
        <end position="213"/>
    </location>
</feature>
<feature type="region of interest" description="Disordered" evidence="1">
    <location>
        <begin position="417"/>
        <end position="486"/>
    </location>
</feature>
<dbReference type="Proteomes" id="UP000663831">
    <property type="component" value="Unassembled WGS sequence"/>
</dbReference>
<evidence type="ECO:0000313" key="2">
    <source>
        <dbReference type="EMBL" id="CAE6492029.1"/>
    </source>
</evidence>
<accession>A0A8H3CQW2</accession>
<organism evidence="2 3">
    <name type="scientific">Rhizoctonia solani</name>
    <dbReference type="NCBI Taxonomy" id="456999"/>
    <lineage>
        <taxon>Eukaryota</taxon>
        <taxon>Fungi</taxon>
        <taxon>Dikarya</taxon>
        <taxon>Basidiomycota</taxon>
        <taxon>Agaricomycotina</taxon>
        <taxon>Agaricomycetes</taxon>
        <taxon>Cantharellales</taxon>
        <taxon>Ceratobasidiaceae</taxon>
        <taxon>Rhizoctonia</taxon>
    </lineage>
</organism>
<feature type="region of interest" description="Disordered" evidence="1">
    <location>
        <begin position="331"/>
        <end position="405"/>
    </location>
</feature>
<proteinExistence type="predicted"/>
<name>A0A8H3CQW2_9AGAM</name>
<feature type="non-terminal residue" evidence="2">
    <location>
        <position position="1"/>
    </location>
</feature>
<feature type="compositionally biased region" description="Polar residues" evidence="1">
    <location>
        <begin position="468"/>
        <end position="486"/>
    </location>
</feature>
<comment type="caution">
    <text evidence="2">The sequence shown here is derived from an EMBL/GenBank/DDBJ whole genome shotgun (WGS) entry which is preliminary data.</text>
</comment>